<accession>A0ABD4TZL6</accession>
<comment type="caution">
    <text evidence="1">The sequence shown here is derived from an EMBL/GenBank/DDBJ whole genome shotgun (WGS) entry which is preliminary data.</text>
</comment>
<protein>
    <recommendedName>
        <fullName evidence="3">EbhA</fullName>
    </recommendedName>
</protein>
<dbReference type="EMBL" id="VSZY01000019">
    <property type="protein sequence ID" value="MCU9969601.1"/>
    <property type="molecule type" value="Genomic_DNA"/>
</dbReference>
<dbReference type="Proteomes" id="UP001209486">
    <property type="component" value="Unassembled WGS sequence"/>
</dbReference>
<dbReference type="AlphaFoldDB" id="A0ABD4TZL6"/>
<evidence type="ECO:0000313" key="1">
    <source>
        <dbReference type="EMBL" id="MCU9969601.1"/>
    </source>
</evidence>
<dbReference type="RefSeq" id="WP_169765601.1">
    <property type="nucleotide sequence ID" value="NZ_JABCUP010000018.1"/>
</dbReference>
<evidence type="ECO:0000313" key="2">
    <source>
        <dbReference type="Proteomes" id="UP001209486"/>
    </source>
</evidence>
<organism evidence="1 2">
    <name type="scientific">Mobiluncus mulieris</name>
    <dbReference type="NCBI Taxonomy" id="2052"/>
    <lineage>
        <taxon>Bacteria</taxon>
        <taxon>Bacillati</taxon>
        <taxon>Actinomycetota</taxon>
        <taxon>Actinomycetes</taxon>
        <taxon>Actinomycetales</taxon>
        <taxon>Actinomycetaceae</taxon>
        <taxon>Mobiluncus</taxon>
    </lineage>
</organism>
<reference evidence="1 2" key="1">
    <citation type="submission" date="2019-08" db="EMBL/GenBank/DDBJ databases">
        <title>Comparison of rpoB and gyrB Sequences from Mobiluncus Species and Development of a Multiplex PCR Method for Clinical Detection of Mobiluncus curtisii and Mobiluncus mulieris.</title>
        <authorList>
            <person name="Yang L."/>
            <person name="Shen Y."/>
            <person name="Xu G."/>
            <person name="Shu L.-B."/>
            <person name="Hu J."/>
            <person name="Zhang R."/>
            <person name="Wang Y."/>
            <person name="Zhou H.-W."/>
            <person name="Zhang X."/>
        </authorList>
    </citation>
    <scope>NUCLEOTIDE SEQUENCE [LARGE SCALE GENOMIC DNA]</scope>
    <source>
        <strain evidence="1 2">M26</strain>
    </source>
</reference>
<sequence>MWELHISKIKSLLVLILLFSVVLSGCVSKEEKLANDAFKEVVDKVQKMNIDIDKHISDAEALIETNEKALDEKAIGLLESAVSTAKSLKVKIPERPKEIESIKEQTEKLSHVDYTSVVKQIDAAKKAYEDSVKQLKQVTAPPESFIIERVQAVEGVTGVSAVTESNDPNKQLGKQGGYTAQVFFSYNLINQKSIEGNSIIEKGTDCGGSVEVYKTAEEAEKRNSYLATFDGGIFSSGHHSVLGTVIVRTSDKLTASQQQELETKVINSLIELK</sequence>
<evidence type="ECO:0008006" key="3">
    <source>
        <dbReference type="Google" id="ProtNLM"/>
    </source>
</evidence>
<proteinExistence type="predicted"/>
<name>A0ABD4TZL6_9ACTO</name>
<gene>
    <name evidence="1" type="ORF">FYZ43_09445</name>
</gene>